<dbReference type="InterPro" id="IPR000073">
    <property type="entry name" value="AB_hydrolase_1"/>
</dbReference>
<dbReference type="InterPro" id="IPR000639">
    <property type="entry name" value="Epox_hydrolase-like"/>
</dbReference>
<keyword evidence="3" id="KW-1185">Reference proteome</keyword>
<dbReference type="Pfam" id="PF12697">
    <property type="entry name" value="Abhydrolase_6"/>
    <property type="match status" value="1"/>
</dbReference>
<comment type="caution">
    <text evidence="2">The sequence shown here is derived from an EMBL/GenBank/DDBJ whole genome shotgun (WGS) entry which is preliminary data.</text>
</comment>
<keyword evidence="2" id="KW-0378">Hydrolase</keyword>
<dbReference type="InterPro" id="IPR050266">
    <property type="entry name" value="AB_hydrolase_sf"/>
</dbReference>
<dbReference type="PANTHER" id="PTHR43798:SF33">
    <property type="entry name" value="HYDROLASE, PUTATIVE (AFU_ORTHOLOGUE AFUA_2G14860)-RELATED"/>
    <property type="match status" value="1"/>
</dbReference>
<feature type="domain" description="AB hydrolase-1" evidence="1">
    <location>
        <begin position="31"/>
        <end position="264"/>
    </location>
</feature>
<accession>A0A7Y6TYZ9</accession>
<dbReference type="GO" id="GO:0016787">
    <property type="term" value="F:hydrolase activity"/>
    <property type="evidence" value="ECO:0007669"/>
    <property type="project" value="UniProtKB-KW"/>
</dbReference>
<organism evidence="2 3">
    <name type="scientific">Piscinibacter koreensis</name>
    <dbReference type="NCBI Taxonomy" id="2742824"/>
    <lineage>
        <taxon>Bacteria</taxon>
        <taxon>Pseudomonadati</taxon>
        <taxon>Pseudomonadota</taxon>
        <taxon>Betaproteobacteria</taxon>
        <taxon>Burkholderiales</taxon>
        <taxon>Sphaerotilaceae</taxon>
        <taxon>Piscinibacter</taxon>
    </lineage>
</organism>
<evidence type="ECO:0000313" key="3">
    <source>
        <dbReference type="Proteomes" id="UP000529637"/>
    </source>
</evidence>
<sequence>MRPEAFYPGLRIEHVTVAGVKALRVGSGPVLLLLHGGTGSWTHWVRNIEPLSRRFTLVIPDLPGMGESIDVPRDTDLDGYGRCLTAALSAGLVPPGLRFAVAGFSWGGVVAAWLAAQLPEHVFAACLLAPGGFPPDGWHRPPLRPVPPGASDAEADAIHRANLEMMMIADPRNIDALTVAMQRRNHAMTRFKSRFLGYQDTLGPSLRRVACPILAILPARDPLPRPDTASRAGYLRRCAPHIVCRVVPNASHWVAFEAPDAVNRLLIGFVGRNAHAAETHR</sequence>
<dbReference type="AlphaFoldDB" id="A0A7Y6TYZ9"/>
<dbReference type="Gene3D" id="3.40.50.1820">
    <property type="entry name" value="alpha/beta hydrolase"/>
    <property type="match status" value="1"/>
</dbReference>
<dbReference type="GO" id="GO:0016020">
    <property type="term" value="C:membrane"/>
    <property type="evidence" value="ECO:0007669"/>
    <property type="project" value="TreeGrafter"/>
</dbReference>
<dbReference type="PRINTS" id="PR00412">
    <property type="entry name" value="EPOXHYDRLASE"/>
</dbReference>
<gene>
    <name evidence="2" type="ORF">HQN59_23755</name>
</gene>
<dbReference type="RefSeq" id="WP_176071623.1">
    <property type="nucleotide sequence ID" value="NZ_JABWMJ010000016.1"/>
</dbReference>
<dbReference type="Proteomes" id="UP000529637">
    <property type="component" value="Unassembled WGS sequence"/>
</dbReference>
<protein>
    <submittedName>
        <fullName evidence="2">Alpha/beta hydrolase</fullName>
    </submittedName>
</protein>
<dbReference type="PANTHER" id="PTHR43798">
    <property type="entry name" value="MONOACYLGLYCEROL LIPASE"/>
    <property type="match status" value="1"/>
</dbReference>
<reference evidence="2 3" key="1">
    <citation type="submission" date="2020-06" db="EMBL/GenBank/DDBJ databases">
        <title>Schlegella sp. ID0723 isolated from air conditioner.</title>
        <authorList>
            <person name="Kim D.Y."/>
            <person name="Kim D.-U."/>
        </authorList>
    </citation>
    <scope>NUCLEOTIDE SEQUENCE [LARGE SCALE GENOMIC DNA]</scope>
    <source>
        <strain evidence="2 3">ID0723</strain>
    </source>
</reference>
<evidence type="ECO:0000313" key="2">
    <source>
        <dbReference type="EMBL" id="NUZ08764.1"/>
    </source>
</evidence>
<dbReference type="EMBL" id="JABWMJ010000016">
    <property type="protein sequence ID" value="NUZ08764.1"/>
    <property type="molecule type" value="Genomic_DNA"/>
</dbReference>
<name>A0A7Y6TYZ9_9BURK</name>
<dbReference type="InterPro" id="IPR029058">
    <property type="entry name" value="AB_hydrolase_fold"/>
</dbReference>
<dbReference type="SUPFAM" id="SSF53474">
    <property type="entry name" value="alpha/beta-Hydrolases"/>
    <property type="match status" value="1"/>
</dbReference>
<evidence type="ECO:0000259" key="1">
    <source>
        <dbReference type="Pfam" id="PF12697"/>
    </source>
</evidence>
<proteinExistence type="predicted"/>